<sequence length="85" mass="9448">MTNANTRYKPAGVSQSDFGGTGLLQMPTARMAETGEFSVNYRDNDQYRRYSVSLQLLDWLETTFATPISELVLIVITPDSAAIKL</sequence>
<dbReference type="InterPro" id="IPR010344">
    <property type="entry name" value="YbjH"/>
</dbReference>
<gene>
    <name evidence="1" type="ORF">BN1221_05058c</name>
</gene>
<evidence type="ECO:0000313" key="1">
    <source>
        <dbReference type="EMBL" id="CPR21744.1"/>
    </source>
</evidence>
<evidence type="ECO:0000313" key="2">
    <source>
        <dbReference type="Proteomes" id="UP000044377"/>
    </source>
</evidence>
<dbReference type="EMBL" id="CGIG01000001">
    <property type="protein sequence ID" value="CPR21744.1"/>
    <property type="molecule type" value="Genomic_DNA"/>
</dbReference>
<protein>
    <submittedName>
        <fullName evidence="1">Putative outer membrane lipoprotein YmcA</fullName>
    </submittedName>
</protein>
<dbReference type="STRING" id="1109412.BN1221_05058c"/>
<proteinExistence type="predicted"/>
<reference evidence="2" key="1">
    <citation type="submission" date="2015-01" db="EMBL/GenBank/DDBJ databases">
        <authorList>
            <person name="Paterson Steve"/>
        </authorList>
    </citation>
    <scope>NUCLEOTIDE SEQUENCE [LARGE SCALE GENOMIC DNA]</scope>
    <source>
        <strain evidence="2">OBR1</strain>
    </source>
</reference>
<dbReference type="Pfam" id="PF06082">
    <property type="entry name" value="YjbH"/>
    <property type="match status" value="1"/>
</dbReference>
<keyword evidence="1" id="KW-0449">Lipoprotein</keyword>
<keyword evidence="2" id="KW-1185">Reference proteome</keyword>
<dbReference type="Proteomes" id="UP000044377">
    <property type="component" value="Unassembled WGS sequence"/>
</dbReference>
<accession>A0A0G4K302</accession>
<name>A0A0G4K302_9GAMM</name>
<organism evidence="1 2">
    <name type="scientific">Brenneria goodwinii</name>
    <dbReference type="NCBI Taxonomy" id="1109412"/>
    <lineage>
        <taxon>Bacteria</taxon>
        <taxon>Pseudomonadati</taxon>
        <taxon>Pseudomonadota</taxon>
        <taxon>Gammaproteobacteria</taxon>
        <taxon>Enterobacterales</taxon>
        <taxon>Pectobacteriaceae</taxon>
        <taxon>Brenneria</taxon>
    </lineage>
</organism>
<dbReference type="AlphaFoldDB" id="A0A0G4K302"/>
<dbReference type="RefSeq" id="WP_269430085.1">
    <property type="nucleotide sequence ID" value="NZ_CGIG01000001.1"/>
</dbReference>